<keyword evidence="2" id="KW-0762">Sugar transport</keyword>
<evidence type="ECO:0000313" key="2">
    <source>
        <dbReference type="EMBL" id="MEL0611324.1"/>
    </source>
</evidence>
<keyword evidence="3" id="KW-1185">Reference proteome</keyword>
<dbReference type="Proteomes" id="UP001377160">
    <property type="component" value="Unassembled WGS sequence"/>
</dbReference>
<feature type="domain" description="PTS EIIA type-2" evidence="1">
    <location>
        <begin position="1"/>
        <end position="79"/>
    </location>
</feature>
<organism evidence="2 3">
    <name type="scientific">Vibrio echinoideorum</name>
    <dbReference type="NCBI Taxonomy" id="2100116"/>
    <lineage>
        <taxon>Bacteria</taxon>
        <taxon>Pseudomonadati</taxon>
        <taxon>Pseudomonadota</taxon>
        <taxon>Gammaproteobacteria</taxon>
        <taxon>Vibrionales</taxon>
        <taxon>Vibrionaceae</taxon>
        <taxon>Vibrio</taxon>
    </lineage>
</organism>
<evidence type="ECO:0000313" key="3">
    <source>
        <dbReference type="Proteomes" id="UP001377160"/>
    </source>
</evidence>
<dbReference type="RefSeq" id="WP_341636212.1">
    <property type="nucleotide sequence ID" value="NZ_JBANDX010000087.1"/>
</dbReference>
<dbReference type="Gene3D" id="3.40.930.10">
    <property type="entry name" value="Mannitol-specific EII, Chain A"/>
    <property type="match status" value="1"/>
</dbReference>
<reference evidence="2 3" key="1">
    <citation type="submission" date="2024-02" db="EMBL/GenBank/DDBJ databases">
        <title>Bacteria isolated from the canopy kelp, Nereocystis luetkeana.</title>
        <authorList>
            <person name="Pfister C.A."/>
            <person name="Younker I.T."/>
            <person name="Light S.H."/>
        </authorList>
    </citation>
    <scope>NUCLEOTIDE SEQUENCE [LARGE SCALE GENOMIC DNA]</scope>
    <source>
        <strain evidence="2 3">TI.1.15</strain>
    </source>
</reference>
<feature type="non-terminal residue" evidence="2">
    <location>
        <position position="79"/>
    </location>
</feature>
<evidence type="ECO:0000259" key="1">
    <source>
        <dbReference type="PROSITE" id="PS51094"/>
    </source>
</evidence>
<dbReference type="Pfam" id="PF00359">
    <property type="entry name" value="PTS_EIIA_2"/>
    <property type="match status" value="1"/>
</dbReference>
<sequence>KAQTQLNKFECLKGLPHLVHQDDPDELILSFIKREERSSTSVSPGIALPHVMFESTKDLSIAVIFSDEAIDWASQIGQV</sequence>
<accession>A0ABU9G109</accession>
<keyword evidence="2" id="KW-0813">Transport</keyword>
<gene>
    <name evidence="2" type="ORF">V8Z71_23750</name>
</gene>
<feature type="non-terminal residue" evidence="2">
    <location>
        <position position="1"/>
    </location>
</feature>
<protein>
    <submittedName>
        <fullName evidence="2">PTS sugar transporter subunit IIA</fullName>
    </submittedName>
</protein>
<name>A0ABU9G109_9VIBR</name>
<comment type="caution">
    <text evidence="2">The sequence shown here is derived from an EMBL/GenBank/DDBJ whole genome shotgun (WGS) entry which is preliminary data.</text>
</comment>
<proteinExistence type="predicted"/>
<dbReference type="EMBL" id="JBANDX010000087">
    <property type="protein sequence ID" value="MEL0611324.1"/>
    <property type="molecule type" value="Genomic_DNA"/>
</dbReference>
<dbReference type="SUPFAM" id="SSF55804">
    <property type="entry name" value="Phoshotransferase/anion transport protein"/>
    <property type="match status" value="1"/>
</dbReference>
<dbReference type="InterPro" id="IPR002178">
    <property type="entry name" value="PTS_EIIA_type-2_dom"/>
</dbReference>
<dbReference type="InterPro" id="IPR016152">
    <property type="entry name" value="PTrfase/Anion_transptr"/>
</dbReference>
<dbReference type="PROSITE" id="PS51094">
    <property type="entry name" value="PTS_EIIA_TYPE_2"/>
    <property type="match status" value="1"/>
</dbReference>